<feature type="repeat" description="TPR" evidence="2">
    <location>
        <begin position="165"/>
        <end position="198"/>
    </location>
</feature>
<dbReference type="InterPro" id="IPR011990">
    <property type="entry name" value="TPR-like_helical_dom_sf"/>
</dbReference>
<name>A0A7G8BJ35_9BACT</name>
<dbReference type="PANTHER" id="PTHR12788">
    <property type="entry name" value="PROTEIN-TYROSINE SULFOTRANSFERASE 2"/>
    <property type="match status" value="1"/>
</dbReference>
<dbReference type="EMBL" id="CP060394">
    <property type="protein sequence ID" value="QNI32555.1"/>
    <property type="molecule type" value="Genomic_DNA"/>
</dbReference>
<evidence type="ECO:0000256" key="1">
    <source>
        <dbReference type="ARBA" id="ARBA00022679"/>
    </source>
</evidence>
<dbReference type="Pfam" id="PF13469">
    <property type="entry name" value="Sulfotransfer_3"/>
    <property type="match status" value="1"/>
</dbReference>
<keyword evidence="2" id="KW-0802">TPR repeat</keyword>
<evidence type="ECO:0000313" key="3">
    <source>
        <dbReference type="EMBL" id="QNI32555.1"/>
    </source>
</evidence>
<dbReference type="Pfam" id="PF13432">
    <property type="entry name" value="TPR_16"/>
    <property type="match status" value="3"/>
</dbReference>
<dbReference type="InterPro" id="IPR026634">
    <property type="entry name" value="TPST-like"/>
</dbReference>
<evidence type="ECO:0000313" key="4">
    <source>
        <dbReference type="Proteomes" id="UP000515312"/>
    </source>
</evidence>
<dbReference type="GO" id="GO:0008476">
    <property type="term" value="F:protein-tyrosine sulfotransferase activity"/>
    <property type="evidence" value="ECO:0007669"/>
    <property type="project" value="InterPro"/>
</dbReference>
<organism evidence="3 4">
    <name type="scientific">Alloacidobacterium dinghuense</name>
    <dbReference type="NCBI Taxonomy" id="2763107"/>
    <lineage>
        <taxon>Bacteria</taxon>
        <taxon>Pseudomonadati</taxon>
        <taxon>Acidobacteriota</taxon>
        <taxon>Terriglobia</taxon>
        <taxon>Terriglobales</taxon>
        <taxon>Acidobacteriaceae</taxon>
        <taxon>Alloacidobacterium</taxon>
    </lineage>
</organism>
<dbReference type="Gene3D" id="1.25.40.10">
    <property type="entry name" value="Tetratricopeptide repeat domain"/>
    <property type="match status" value="1"/>
</dbReference>
<feature type="repeat" description="TPR" evidence="2">
    <location>
        <begin position="63"/>
        <end position="96"/>
    </location>
</feature>
<keyword evidence="1 3" id="KW-0808">Transferase</keyword>
<evidence type="ECO:0000256" key="2">
    <source>
        <dbReference type="PROSITE-ProRule" id="PRU00339"/>
    </source>
</evidence>
<dbReference type="InterPro" id="IPR019734">
    <property type="entry name" value="TPR_rpt"/>
</dbReference>
<proteinExistence type="predicted"/>
<dbReference type="Gene3D" id="3.40.50.300">
    <property type="entry name" value="P-loop containing nucleotide triphosphate hydrolases"/>
    <property type="match status" value="1"/>
</dbReference>
<dbReference type="Proteomes" id="UP000515312">
    <property type="component" value="Chromosome"/>
</dbReference>
<dbReference type="SMART" id="SM00028">
    <property type="entry name" value="TPR"/>
    <property type="match status" value="5"/>
</dbReference>
<dbReference type="SUPFAM" id="SSF52540">
    <property type="entry name" value="P-loop containing nucleoside triphosphate hydrolases"/>
    <property type="match status" value="1"/>
</dbReference>
<dbReference type="AlphaFoldDB" id="A0A7G8BJ35"/>
<sequence length="547" mass="60006">MATKLLEAGRPADAIAPLRDAARLEPFNPVIQHDLGLACLEVGRVPDAIAALQLAVACNPRYTDAYFRLGIALEKLGDIGGAIVAYDRATALRPSLTEAWFRAGALVYTLGHRDEAIGCFRRAAATGGTTSFGRLGKARALLTEDRNQEAEQVLRQTVARDPRNPMAHDLLGNLLTEFGRFDEARECFQRAITIAPLLAGSYYELVRCRPVTSDDNGLLQRMQDALATPGLEAAQRLRLHLAIGKAAEDLGDYAVAMQHFDAGDAVRRGFVSFDSAAFSIEIDRLIARFTPELIARAPELGSSDATPVLIVGMPRSGTTLVEQIVSSHPEAGACGELHFWNQHGAAWHRSGAAVNETAFLAKAAADYLGLLHAIAPKVARVTDKMPFNFLWAGLIHMAFPRATIIHCRRAAVDTALSIHQTHFHPGLAFPTGGAELVAYFRNYQRLTDHWRSVLPADRFIEVDYEELTRAPEPVIRRIIAACGLAWHEACLRPECNPRAVNTPSKWQARQPIFRTSVGRWRRYEPWLGPLRALVDDAPELDAGIAQS</sequence>
<dbReference type="KEGG" id="adin:H7849_00550"/>
<protein>
    <submittedName>
        <fullName evidence="3">Sulfotransferase</fullName>
    </submittedName>
</protein>
<accession>A0A7G8BJ35</accession>
<dbReference type="SUPFAM" id="SSF48452">
    <property type="entry name" value="TPR-like"/>
    <property type="match status" value="1"/>
</dbReference>
<dbReference type="InterPro" id="IPR027417">
    <property type="entry name" value="P-loop_NTPase"/>
</dbReference>
<keyword evidence="4" id="KW-1185">Reference proteome</keyword>
<reference evidence="3 4" key="1">
    <citation type="submission" date="2020-08" db="EMBL/GenBank/DDBJ databases">
        <title>Edaphobacter telluris sp. nov. and Acidobacterium dinghuensis sp. nov., two acidobacteria isolated from forest soil.</title>
        <authorList>
            <person name="Fu J."/>
            <person name="Qiu L."/>
        </authorList>
    </citation>
    <scope>NUCLEOTIDE SEQUENCE [LARGE SCALE GENOMIC DNA]</scope>
    <source>
        <strain evidence="3">4Y35</strain>
    </source>
</reference>
<dbReference type="PANTHER" id="PTHR12788:SF10">
    <property type="entry name" value="PROTEIN-TYROSINE SULFOTRANSFERASE"/>
    <property type="match status" value="1"/>
</dbReference>
<dbReference type="PROSITE" id="PS50005">
    <property type="entry name" value="TPR"/>
    <property type="match status" value="2"/>
</dbReference>
<dbReference type="RefSeq" id="WP_186743509.1">
    <property type="nucleotide sequence ID" value="NZ_CP060394.1"/>
</dbReference>
<gene>
    <name evidence="3" type="ORF">H7849_00550</name>
</gene>